<gene>
    <name evidence="2" type="ORF">WKI68_26425</name>
</gene>
<evidence type="ECO:0000313" key="2">
    <source>
        <dbReference type="EMBL" id="MEJ8643953.1"/>
    </source>
</evidence>
<dbReference type="EMBL" id="JBBKAM010000002">
    <property type="protein sequence ID" value="MEJ8643953.1"/>
    <property type="molecule type" value="Genomic_DNA"/>
</dbReference>
<keyword evidence="3" id="KW-1185">Reference proteome</keyword>
<feature type="region of interest" description="Disordered" evidence="1">
    <location>
        <begin position="43"/>
        <end position="117"/>
    </location>
</feature>
<feature type="region of interest" description="Disordered" evidence="1">
    <location>
        <begin position="1"/>
        <end position="30"/>
    </location>
</feature>
<organism evidence="2 3">
    <name type="scientific">Streptomyces caledonius</name>
    <dbReference type="NCBI Taxonomy" id="3134107"/>
    <lineage>
        <taxon>Bacteria</taxon>
        <taxon>Bacillati</taxon>
        <taxon>Actinomycetota</taxon>
        <taxon>Actinomycetes</taxon>
        <taxon>Kitasatosporales</taxon>
        <taxon>Streptomycetaceae</taxon>
        <taxon>Streptomyces</taxon>
    </lineage>
</organism>
<proteinExistence type="predicted"/>
<comment type="caution">
    <text evidence="2">The sequence shown here is derived from an EMBL/GenBank/DDBJ whole genome shotgun (WGS) entry which is preliminary data.</text>
</comment>
<evidence type="ECO:0000256" key="1">
    <source>
        <dbReference type="SAM" id="MobiDB-lite"/>
    </source>
</evidence>
<feature type="compositionally biased region" description="Basic and acidic residues" evidence="1">
    <location>
        <begin position="83"/>
        <end position="105"/>
    </location>
</feature>
<feature type="compositionally biased region" description="Basic and acidic residues" evidence="1">
    <location>
        <begin position="59"/>
        <end position="72"/>
    </location>
</feature>
<reference evidence="2 3" key="1">
    <citation type="submission" date="2024-03" db="EMBL/GenBank/DDBJ databases">
        <title>Novel Streptomyces species of biotechnological and ecological value are a feature of Machair soil.</title>
        <authorList>
            <person name="Prole J.R."/>
            <person name="Goodfellow M."/>
            <person name="Allenby N."/>
            <person name="Ward A.C."/>
        </authorList>
    </citation>
    <scope>NUCLEOTIDE SEQUENCE [LARGE SCALE GENOMIC DNA]</scope>
    <source>
        <strain evidence="2 3">MS1.HAVA.3</strain>
    </source>
</reference>
<dbReference type="Proteomes" id="UP001382904">
    <property type="component" value="Unassembled WGS sequence"/>
</dbReference>
<sequence length="117" mass="12679">MRAEETRGTGGEERAEAVPEDHRGQRHTAEHLVRHGVQDLVEPAAGGLAEPALPPGQRQSEHFHVLRQRFDQGEQGVGAGPGVREHQQARAGRDGRTLEPERRPPGDGGGGTRPDHQ</sequence>
<evidence type="ECO:0000313" key="3">
    <source>
        <dbReference type="Proteomes" id="UP001382904"/>
    </source>
</evidence>
<name>A0ABU8U7T7_9ACTN</name>
<accession>A0ABU8U7T7</accession>
<protein>
    <submittedName>
        <fullName evidence="2">Uncharacterized protein</fullName>
    </submittedName>
</protein>
<feature type="compositionally biased region" description="Gly residues" evidence="1">
    <location>
        <begin position="106"/>
        <end position="117"/>
    </location>
</feature>